<dbReference type="KEGG" id="smaa:IT774_12890"/>
<gene>
    <name evidence="3" type="ORF">IT774_12890</name>
</gene>
<feature type="signal peptide" evidence="1">
    <location>
        <begin position="1"/>
        <end position="26"/>
    </location>
</feature>
<dbReference type="InterPro" id="IPR051675">
    <property type="entry name" value="Endo/Exo/Phosphatase_dom_1"/>
</dbReference>
<dbReference type="Gene3D" id="1.10.150.280">
    <property type="entry name" value="AF1531-like domain"/>
    <property type="match status" value="1"/>
</dbReference>
<evidence type="ECO:0000259" key="2">
    <source>
        <dbReference type="SMART" id="SM00278"/>
    </source>
</evidence>
<dbReference type="GO" id="GO:0003677">
    <property type="term" value="F:DNA binding"/>
    <property type="evidence" value="ECO:0007669"/>
    <property type="project" value="InterPro"/>
</dbReference>
<dbReference type="RefSeq" id="WP_195810121.1">
    <property type="nucleotide sequence ID" value="NZ_CP064795.1"/>
</dbReference>
<feature type="domain" description="Helix-hairpin-helix DNA-binding motif class 1" evidence="2">
    <location>
        <begin position="79"/>
        <end position="98"/>
    </location>
</feature>
<keyword evidence="4" id="KW-1185">Reference proteome</keyword>
<dbReference type="GO" id="GO:0015627">
    <property type="term" value="C:type II protein secretion system complex"/>
    <property type="evidence" value="ECO:0007669"/>
    <property type="project" value="TreeGrafter"/>
</dbReference>
<dbReference type="SUPFAM" id="SSF47781">
    <property type="entry name" value="RuvA domain 2-like"/>
    <property type="match status" value="1"/>
</dbReference>
<feature type="chain" id="PRO_5033009433" evidence="1">
    <location>
        <begin position="27"/>
        <end position="103"/>
    </location>
</feature>
<dbReference type="InterPro" id="IPR010994">
    <property type="entry name" value="RuvA_2-like"/>
</dbReference>
<reference evidence="3 4" key="1">
    <citation type="submission" date="2020-11" db="EMBL/GenBank/DDBJ databases">
        <title>Complete genome sequence for Salinimonas sp. strain G2-b.</title>
        <authorList>
            <person name="Park S.-J."/>
        </authorList>
    </citation>
    <scope>NUCLEOTIDE SEQUENCE [LARGE SCALE GENOMIC DNA]</scope>
    <source>
        <strain evidence="3 4">G2-b</strain>
    </source>
</reference>
<dbReference type="EMBL" id="CP064795">
    <property type="protein sequence ID" value="QPG05030.1"/>
    <property type="molecule type" value="Genomic_DNA"/>
</dbReference>
<evidence type="ECO:0000256" key="1">
    <source>
        <dbReference type="SAM" id="SignalP"/>
    </source>
</evidence>
<dbReference type="GO" id="GO:0006281">
    <property type="term" value="P:DNA repair"/>
    <property type="evidence" value="ECO:0007669"/>
    <property type="project" value="InterPro"/>
</dbReference>
<dbReference type="PANTHER" id="PTHR21180:SF32">
    <property type="entry name" value="ENDONUCLEASE_EXONUCLEASE_PHOSPHATASE FAMILY DOMAIN-CONTAINING PROTEIN 1"/>
    <property type="match status" value="1"/>
</dbReference>
<evidence type="ECO:0000313" key="4">
    <source>
        <dbReference type="Proteomes" id="UP000595095"/>
    </source>
</evidence>
<dbReference type="NCBIfam" id="TIGR00426">
    <property type="entry name" value="competence protein ComEA helix-hairpin-helix repeat region"/>
    <property type="match status" value="1"/>
</dbReference>
<dbReference type="PANTHER" id="PTHR21180">
    <property type="entry name" value="ENDONUCLEASE/EXONUCLEASE/PHOSPHATASE FAMILY DOMAIN-CONTAINING PROTEIN 1"/>
    <property type="match status" value="1"/>
</dbReference>
<organism evidence="3 4">
    <name type="scientific">Salinimonas marina</name>
    <dbReference type="NCBI Taxonomy" id="2785918"/>
    <lineage>
        <taxon>Bacteria</taxon>
        <taxon>Pseudomonadati</taxon>
        <taxon>Pseudomonadota</taxon>
        <taxon>Gammaproteobacteria</taxon>
        <taxon>Alteromonadales</taxon>
        <taxon>Alteromonadaceae</taxon>
        <taxon>Alteromonas/Salinimonas group</taxon>
        <taxon>Salinimonas</taxon>
    </lineage>
</organism>
<sequence>MKTLKQTWLTLVLTLGMAMSFTPAFAQQDDISQTLAQPAPFDLNHASVEQLTQLPGIGPRKAQAIVDYRNEMGRFLEVEQLTEVKGIGQKMLDKVKSRLFVEE</sequence>
<evidence type="ECO:0000313" key="3">
    <source>
        <dbReference type="EMBL" id="QPG05030.1"/>
    </source>
</evidence>
<proteinExistence type="predicted"/>
<name>A0A7S9HCC4_9ALTE</name>
<dbReference type="InterPro" id="IPR003583">
    <property type="entry name" value="Hlx-hairpin-Hlx_DNA-bd_motif"/>
</dbReference>
<keyword evidence="1" id="KW-0732">Signal</keyword>
<dbReference type="Pfam" id="PF12836">
    <property type="entry name" value="HHH_3"/>
    <property type="match status" value="1"/>
</dbReference>
<protein>
    <submittedName>
        <fullName evidence="3">Helix-hairpin-helix domain-containing protein</fullName>
    </submittedName>
</protein>
<accession>A0A7S9HCC4</accession>
<dbReference type="GO" id="GO:0015628">
    <property type="term" value="P:protein secretion by the type II secretion system"/>
    <property type="evidence" value="ECO:0007669"/>
    <property type="project" value="TreeGrafter"/>
</dbReference>
<dbReference type="AlphaFoldDB" id="A0A7S9HCC4"/>
<dbReference type="SMART" id="SM00278">
    <property type="entry name" value="HhH1"/>
    <property type="match status" value="2"/>
</dbReference>
<dbReference type="Proteomes" id="UP000595095">
    <property type="component" value="Chromosome"/>
</dbReference>
<dbReference type="InterPro" id="IPR004509">
    <property type="entry name" value="Competence_ComEA_HhH"/>
</dbReference>
<feature type="domain" description="Helix-hairpin-helix DNA-binding motif class 1" evidence="2">
    <location>
        <begin position="49"/>
        <end position="68"/>
    </location>
</feature>